<dbReference type="Proteomes" id="UP001295794">
    <property type="component" value="Unassembled WGS sequence"/>
</dbReference>
<keyword evidence="3" id="KW-1185">Reference proteome</keyword>
<dbReference type="AlphaFoldDB" id="A0AAD2Q2K0"/>
<dbReference type="InterPro" id="IPR040521">
    <property type="entry name" value="KDZ"/>
</dbReference>
<evidence type="ECO:0008006" key="4">
    <source>
        <dbReference type="Google" id="ProtNLM"/>
    </source>
</evidence>
<dbReference type="PANTHER" id="PTHR33096:SF1">
    <property type="entry name" value="CXC1-LIKE CYSTEINE CLUSTER ASSOCIATED WITH KDZ TRANSPOSASES DOMAIN-CONTAINING PROTEIN"/>
    <property type="match status" value="1"/>
</dbReference>
<sequence length="416" mass="46113">MSVPVLLLQNGVFPGSPCHPRTGVSLKVLDSYQAYFERSGDAVTALAAALCTVYRRRGFPADDPFRSALTQAIQWSSLLRLRLKRRLDSFLQDAAAVASATAEVLTADASAPSPFVADSSASDHIASSIPNQPSQEKLKSPAPQRAARTLRERCPACFGLTTWGRPLGGDIQMGADGNWSLRHLRSAGDGPELPFSPAYFVSKAEVDSVRQQILTARSRKPHRNTSSVSLQVIEACQESFQAAKEKKEKADPDHYDSTGVFVMTCRHSQVIFLANIDTPGEQQCYIIALLDKVASFLPRNATIVQAYDVGCVVDHSCHLYPLLPPSLHQRVAFVINIMHSFVHEWDCQLVYSPRFFTGMGLSDMEGVERFWSQMRKLIGMTQTQWVRELLHCGDIPFIHSTELMAPMDSGWTHRVH</sequence>
<feature type="region of interest" description="Disordered" evidence="1">
    <location>
        <begin position="116"/>
        <end position="146"/>
    </location>
</feature>
<dbReference type="PANTHER" id="PTHR33096">
    <property type="entry name" value="CXC2 DOMAIN-CONTAINING PROTEIN"/>
    <property type="match status" value="1"/>
</dbReference>
<accession>A0AAD2Q2K0</accession>
<dbReference type="Pfam" id="PF18758">
    <property type="entry name" value="KDZ"/>
    <property type="match status" value="1"/>
</dbReference>
<proteinExistence type="predicted"/>
<evidence type="ECO:0000313" key="3">
    <source>
        <dbReference type="Proteomes" id="UP001295794"/>
    </source>
</evidence>
<organism evidence="2 3">
    <name type="scientific">Mycena citricolor</name>
    <dbReference type="NCBI Taxonomy" id="2018698"/>
    <lineage>
        <taxon>Eukaryota</taxon>
        <taxon>Fungi</taxon>
        <taxon>Dikarya</taxon>
        <taxon>Basidiomycota</taxon>
        <taxon>Agaricomycotina</taxon>
        <taxon>Agaricomycetes</taxon>
        <taxon>Agaricomycetidae</taxon>
        <taxon>Agaricales</taxon>
        <taxon>Marasmiineae</taxon>
        <taxon>Mycenaceae</taxon>
        <taxon>Mycena</taxon>
    </lineage>
</organism>
<evidence type="ECO:0000256" key="1">
    <source>
        <dbReference type="SAM" id="MobiDB-lite"/>
    </source>
</evidence>
<evidence type="ECO:0000313" key="2">
    <source>
        <dbReference type="EMBL" id="CAK5267327.1"/>
    </source>
</evidence>
<name>A0AAD2Q2K0_9AGAR</name>
<protein>
    <recommendedName>
        <fullName evidence="4">CxC1-like cysteine cluster associated with KDZ transposases domain-containing protein</fullName>
    </recommendedName>
</protein>
<comment type="caution">
    <text evidence="2">The sequence shown here is derived from an EMBL/GenBank/DDBJ whole genome shotgun (WGS) entry which is preliminary data.</text>
</comment>
<feature type="compositionally biased region" description="Low complexity" evidence="1">
    <location>
        <begin position="117"/>
        <end position="129"/>
    </location>
</feature>
<gene>
    <name evidence="2" type="ORF">MYCIT1_LOCUS9737</name>
</gene>
<dbReference type="EMBL" id="CAVNYO010000119">
    <property type="protein sequence ID" value="CAK5267327.1"/>
    <property type="molecule type" value="Genomic_DNA"/>
</dbReference>
<reference evidence="2" key="1">
    <citation type="submission" date="2023-11" db="EMBL/GenBank/DDBJ databases">
        <authorList>
            <person name="De Vega J J."/>
            <person name="De Vega J J."/>
        </authorList>
    </citation>
    <scope>NUCLEOTIDE SEQUENCE</scope>
</reference>